<dbReference type="PANTHER" id="PTHR31286">
    <property type="entry name" value="GLYCINE-RICH CELL WALL STRUCTURAL PROTEIN 1.8-LIKE"/>
    <property type="match status" value="1"/>
</dbReference>
<reference evidence="2" key="1">
    <citation type="journal article" date="2012" name="Nature">
        <title>The tomato genome sequence provides insights into fleshy fruit evolution.</title>
        <authorList>
            <consortium name="Tomato Genome Consortium"/>
        </authorList>
    </citation>
    <scope>NUCLEOTIDE SEQUENCE [LARGE SCALE GENOMIC DNA]</scope>
    <source>
        <strain evidence="2">cv. Heinz 1706</strain>
    </source>
</reference>
<protein>
    <submittedName>
        <fullName evidence="2">Uncharacterized protein</fullName>
    </submittedName>
</protein>
<evidence type="ECO:0000256" key="1">
    <source>
        <dbReference type="SAM" id="SignalP"/>
    </source>
</evidence>
<evidence type="ECO:0000313" key="2">
    <source>
        <dbReference type="EnsemblPlants" id="Solyc08g060817.1.1.1"/>
    </source>
</evidence>
<feature type="signal peptide" evidence="1">
    <location>
        <begin position="1"/>
        <end position="24"/>
    </location>
</feature>
<dbReference type="PANTHER" id="PTHR31286:SF79">
    <property type="entry name" value="N-6 ADENINE-SPECIFIC DNA METHYLASE"/>
    <property type="match status" value="1"/>
</dbReference>
<proteinExistence type="predicted"/>
<dbReference type="InParanoid" id="A0A3Q7HP28"/>
<dbReference type="EnsemblPlants" id="Solyc08g060817.1.1">
    <property type="protein sequence ID" value="Solyc08g060817.1.1.1"/>
    <property type="gene ID" value="Solyc08g060817.1"/>
</dbReference>
<dbReference type="Proteomes" id="UP000004994">
    <property type="component" value="Chromosome 8"/>
</dbReference>
<keyword evidence="1" id="KW-0732">Signal</keyword>
<accession>A0A3Q7HP28</accession>
<dbReference type="InterPro" id="IPR040256">
    <property type="entry name" value="At4g02000-like"/>
</dbReference>
<name>A0A3Q7HP28_SOLLC</name>
<organism evidence="2">
    <name type="scientific">Solanum lycopersicum</name>
    <name type="common">Tomato</name>
    <name type="synonym">Lycopersicon esculentum</name>
    <dbReference type="NCBI Taxonomy" id="4081"/>
    <lineage>
        <taxon>Eukaryota</taxon>
        <taxon>Viridiplantae</taxon>
        <taxon>Streptophyta</taxon>
        <taxon>Embryophyta</taxon>
        <taxon>Tracheophyta</taxon>
        <taxon>Spermatophyta</taxon>
        <taxon>Magnoliopsida</taxon>
        <taxon>eudicotyledons</taxon>
        <taxon>Gunneridae</taxon>
        <taxon>Pentapetalae</taxon>
        <taxon>asterids</taxon>
        <taxon>lamiids</taxon>
        <taxon>Solanales</taxon>
        <taxon>Solanaceae</taxon>
        <taxon>Solanoideae</taxon>
        <taxon>Solaneae</taxon>
        <taxon>Solanum</taxon>
        <taxon>Solanum subgen. Lycopersicon</taxon>
    </lineage>
</organism>
<sequence>MYLLNLKWLKISLILSTKSYYITAKNDRSYQMRPFIYDSKFKIEEETSQAIAWISFPNPLPTFFIKETLFTLTYAVGKPLKLDMVTNKTRPSRARVKLQLDLLAERPQFVQIEIEDENTNATRSVKVKIKYDNILSYCRKCKLQGHMEDECRILHPKLKKITNNPEEETQQDQQRRMRNEKYVGNRKWIPTTKVIF</sequence>
<dbReference type="OMA" id="YESIPEY"/>
<evidence type="ECO:0000313" key="3">
    <source>
        <dbReference type="Proteomes" id="UP000004994"/>
    </source>
</evidence>
<keyword evidence="3" id="KW-1185">Reference proteome</keyword>
<feature type="chain" id="PRO_5018664374" evidence="1">
    <location>
        <begin position="25"/>
        <end position="196"/>
    </location>
</feature>
<reference evidence="2" key="2">
    <citation type="submission" date="2019-01" db="UniProtKB">
        <authorList>
            <consortium name="EnsemblPlants"/>
        </authorList>
    </citation>
    <scope>IDENTIFICATION</scope>
    <source>
        <strain evidence="2">cv. Heinz 1706</strain>
    </source>
</reference>
<dbReference type="Gramene" id="Solyc08g060817.1.1">
    <property type="protein sequence ID" value="Solyc08g060817.1.1.1"/>
    <property type="gene ID" value="Solyc08g060817.1"/>
</dbReference>
<dbReference type="AlphaFoldDB" id="A0A3Q7HP28"/>